<reference evidence="2 3" key="1">
    <citation type="submission" date="2024-08" db="EMBL/GenBank/DDBJ databases">
        <authorList>
            <person name="Cucini C."/>
            <person name="Frati F."/>
        </authorList>
    </citation>
    <scope>NUCLEOTIDE SEQUENCE [LARGE SCALE GENOMIC DNA]</scope>
</reference>
<feature type="chain" id="PRO_5046020458" description="EB domain-containing protein" evidence="1">
    <location>
        <begin position="29"/>
        <end position="183"/>
    </location>
</feature>
<name>A0ABP1RKW2_9HEXA</name>
<dbReference type="EMBL" id="CAXLJM020000078">
    <property type="protein sequence ID" value="CAL8129690.1"/>
    <property type="molecule type" value="Genomic_DNA"/>
</dbReference>
<evidence type="ECO:0000256" key="1">
    <source>
        <dbReference type="SAM" id="SignalP"/>
    </source>
</evidence>
<comment type="caution">
    <text evidence="2">The sequence shown here is derived from an EMBL/GenBank/DDBJ whole genome shotgun (WGS) entry which is preliminary data.</text>
</comment>
<proteinExistence type="predicted"/>
<dbReference type="Proteomes" id="UP001642540">
    <property type="component" value="Unassembled WGS sequence"/>
</dbReference>
<sequence>MMANLQWRKKFFLLISAQYLLLLGPVLSEIQKGEGLNIFLQFGDKCSIPRQGGESSIVPECDASKGFICNGDMCVCTLPDYFSYDTDSMECRKKLGKSCRYTEKYGELNELPFNIKCHEKAECILLPRSRNPYERVRDSDSEGFSMCFCKEGYVPTGKLSGCQVPPPNIDLAPLRNDSEEDDF</sequence>
<evidence type="ECO:0000313" key="2">
    <source>
        <dbReference type="EMBL" id="CAL8129690.1"/>
    </source>
</evidence>
<gene>
    <name evidence="2" type="ORF">ODALV1_LOCUS23393</name>
</gene>
<protein>
    <recommendedName>
        <fullName evidence="4">EB domain-containing protein</fullName>
    </recommendedName>
</protein>
<accession>A0ABP1RKW2</accession>
<evidence type="ECO:0008006" key="4">
    <source>
        <dbReference type="Google" id="ProtNLM"/>
    </source>
</evidence>
<keyword evidence="1" id="KW-0732">Signal</keyword>
<feature type="signal peptide" evidence="1">
    <location>
        <begin position="1"/>
        <end position="28"/>
    </location>
</feature>
<keyword evidence="3" id="KW-1185">Reference proteome</keyword>
<evidence type="ECO:0000313" key="3">
    <source>
        <dbReference type="Proteomes" id="UP001642540"/>
    </source>
</evidence>
<organism evidence="2 3">
    <name type="scientific">Orchesella dallaii</name>
    <dbReference type="NCBI Taxonomy" id="48710"/>
    <lineage>
        <taxon>Eukaryota</taxon>
        <taxon>Metazoa</taxon>
        <taxon>Ecdysozoa</taxon>
        <taxon>Arthropoda</taxon>
        <taxon>Hexapoda</taxon>
        <taxon>Collembola</taxon>
        <taxon>Entomobryomorpha</taxon>
        <taxon>Entomobryoidea</taxon>
        <taxon>Orchesellidae</taxon>
        <taxon>Orchesellinae</taxon>
        <taxon>Orchesella</taxon>
    </lineage>
</organism>